<gene>
    <name evidence="1" type="ORF">LX32DRAFT_33101</name>
</gene>
<keyword evidence="2" id="KW-1185">Reference proteome</keyword>
<sequence length="149" mass="16571">MGTTHAYLRNSGSYVDLRIKTICSMSTTLFALISLSFRVQVSLSVISLLTRSRTMPHAPPWRRFIHGIKDFPDNALDEISKLASKVKQGSGFHSHAAQQHPSSVRSFFGIRTRGENGKNIALSCIPQLLMQFFLRGSNQKPLFCASSES</sequence>
<reference evidence="1" key="1">
    <citation type="submission" date="2021-06" db="EMBL/GenBank/DDBJ databases">
        <title>Comparative genomics, transcriptomics and evolutionary studies reveal genomic signatures of adaptation to plant cell wall in hemibiotrophic fungi.</title>
        <authorList>
            <consortium name="DOE Joint Genome Institute"/>
            <person name="Baroncelli R."/>
            <person name="Diaz J.F."/>
            <person name="Benocci T."/>
            <person name="Peng M."/>
            <person name="Battaglia E."/>
            <person name="Haridas S."/>
            <person name="Andreopoulos W."/>
            <person name="Labutti K."/>
            <person name="Pangilinan J."/>
            <person name="Floch G.L."/>
            <person name="Makela M.R."/>
            <person name="Henrissat B."/>
            <person name="Grigoriev I.V."/>
            <person name="Crouch J.A."/>
            <person name="De Vries R.P."/>
            <person name="Sukno S.A."/>
            <person name="Thon M.R."/>
        </authorList>
    </citation>
    <scope>NUCLEOTIDE SEQUENCE</scope>
    <source>
        <strain evidence="1">MAFF235873</strain>
    </source>
</reference>
<organism evidence="1 2">
    <name type="scientific">Colletotrichum zoysiae</name>
    <dbReference type="NCBI Taxonomy" id="1216348"/>
    <lineage>
        <taxon>Eukaryota</taxon>
        <taxon>Fungi</taxon>
        <taxon>Dikarya</taxon>
        <taxon>Ascomycota</taxon>
        <taxon>Pezizomycotina</taxon>
        <taxon>Sordariomycetes</taxon>
        <taxon>Hypocreomycetidae</taxon>
        <taxon>Glomerellales</taxon>
        <taxon>Glomerellaceae</taxon>
        <taxon>Colletotrichum</taxon>
        <taxon>Colletotrichum graminicola species complex</taxon>
    </lineage>
</organism>
<dbReference type="AlphaFoldDB" id="A0AAD9HE01"/>
<accession>A0AAD9HE01</accession>
<name>A0AAD9HE01_9PEZI</name>
<comment type="caution">
    <text evidence="1">The sequence shown here is derived from an EMBL/GenBank/DDBJ whole genome shotgun (WGS) entry which is preliminary data.</text>
</comment>
<evidence type="ECO:0000313" key="1">
    <source>
        <dbReference type="EMBL" id="KAK2026164.1"/>
    </source>
</evidence>
<protein>
    <submittedName>
        <fullName evidence="1">Uncharacterized protein</fullName>
    </submittedName>
</protein>
<evidence type="ECO:0000313" key="2">
    <source>
        <dbReference type="Proteomes" id="UP001232148"/>
    </source>
</evidence>
<proteinExistence type="predicted"/>
<dbReference type="EMBL" id="MU842920">
    <property type="protein sequence ID" value="KAK2026164.1"/>
    <property type="molecule type" value="Genomic_DNA"/>
</dbReference>
<dbReference type="Proteomes" id="UP001232148">
    <property type="component" value="Unassembled WGS sequence"/>
</dbReference>